<dbReference type="InterPro" id="IPR000056">
    <property type="entry name" value="Ribul_P_3_epim-like"/>
</dbReference>
<evidence type="ECO:0000256" key="5">
    <source>
        <dbReference type="ARBA" id="ARBA00001954"/>
    </source>
</evidence>
<keyword evidence="18" id="KW-1185">Reference proteome</keyword>
<feature type="active site" description="Proton donor" evidence="14">
    <location>
        <position position="175"/>
    </location>
</feature>
<evidence type="ECO:0000256" key="8">
    <source>
        <dbReference type="ARBA" id="ARBA00013188"/>
    </source>
</evidence>
<comment type="caution">
    <text evidence="17">The sequence shown here is derived from an EMBL/GenBank/DDBJ whole genome shotgun (WGS) entry which is preliminary data.</text>
</comment>
<comment type="pathway">
    <text evidence="6">Carbohydrate degradation; pentose phosphate pathway; D-xylulose 5-phosphate from D-ribulose 5-phosphate (non-oxidative stage): step 1/1.</text>
</comment>
<feature type="active site" description="Proton acceptor" evidence="14">
    <location>
        <position position="39"/>
    </location>
</feature>
<sequence>MCHSCVCKIGPSMLASDLSCLKDEALKVVAAGADYLHLDVMDGHFVPNITWGAPVIKSLRQHTTAFFDCHMMVSEPEKWVDDIKDAGGDQFTFHLESTSNPEALIAQIRAAGMKVGVAIKPGTPAESVLPLVPLVDMVLVMTVEPGFGGQSFMADMMPKVTFLREKFPALDIEVDGGLGPATIDAAAKAGANMIVAGSSVFRAANPADAILLMRHSVERLGNGKADADLTRRQ</sequence>
<keyword evidence="12 13" id="KW-0413">Isomerase</keyword>
<feature type="binding site" evidence="16">
    <location>
        <position position="12"/>
    </location>
    <ligand>
        <name>substrate</name>
    </ligand>
</feature>
<dbReference type="InterPro" id="IPR026019">
    <property type="entry name" value="Ribul_P_3_epim"/>
</dbReference>
<dbReference type="GO" id="GO:0046872">
    <property type="term" value="F:metal ion binding"/>
    <property type="evidence" value="ECO:0007669"/>
    <property type="project" value="UniProtKB-KW"/>
</dbReference>
<evidence type="ECO:0000256" key="1">
    <source>
        <dbReference type="ARBA" id="ARBA00001782"/>
    </source>
</evidence>
<comment type="cofactor">
    <cofactor evidence="3">
        <name>Co(2+)</name>
        <dbReference type="ChEBI" id="CHEBI:48828"/>
    </cofactor>
</comment>
<dbReference type="PANTHER" id="PTHR11749">
    <property type="entry name" value="RIBULOSE-5-PHOSPHATE-3-EPIMERASE"/>
    <property type="match status" value="1"/>
</dbReference>
<evidence type="ECO:0000256" key="9">
    <source>
        <dbReference type="ARBA" id="ARBA00013920"/>
    </source>
</evidence>
<evidence type="ECO:0000256" key="16">
    <source>
        <dbReference type="PIRSR" id="PIRSR001461-3"/>
    </source>
</evidence>
<gene>
    <name evidence="17" type="ORF">ACHHYP_10298</name>
</gene>
<dbReference type="AlphaFoldDB" id="A0A1V9YLY0"/>
<dbReference type="PROSITE" id="PS01086">
    <property type="entry name" value="RIBUL_P_3_EPIMER_2"/>
    <property type="match status" value="1"/>
</dbReference>
<dbReference type="CDD" id="cd00429">
    <property type="entry name" value="RPE"/>
    <property type="match status" value="1"/>
</dbReference>
<dbReference type="NCBIfam" id="NF004076">
    <property type="entry name" value="PRK05581.1-4"/>
    <property type="match status" value="1"/>
</dbReference>
<dbReference type="Proteomes" id="UP000243579">
    <property type="component" value="Unassembled WGS sequence"/>
</dbReference>
<evidence type="ECO:0000256" key="14">
    <source>
        <dbReference type="PIRSR" id="PIRSR001461-1"/>
    </source>
</evidence>
<evidence type="ECO:0000256" key="12">
    <source>
        <dbReference type="ARBA" id="ARBA00023235"/>
    </source>
</evidence>
<keyword evidence="13" id="KW-0119">Carbohydrate metabolism</keyword>
<evidence type="ECO:0000256" key="10">
    <source>
        <dbReference type="ARBA" id="ARBA00022723"/>
    </source>
</evidence>
<dbReference type="EMBL" id="JNBR01001490">
    <property type="protein sequence ID" value="OQR86718.1"/>
    <property type="molecule type" value="Genomic_DNA"/>
</dbReference>
<dbReference type="GO" id="GO:0005975">
    <property type="term" value="P:carbohydrate metabolic process"/>
    <property type="evidence" value="ECO:0007669"/>
    <property type="project" value="InterPro"/>
</dbReference>
<feature type="binding site" evidence="15">
    <location>
        <position position="175"/>
    </location>
    <ligand>
        <name>a divalent metal cation</name>
        <dbReference type="ChEBI" id="CHEBI:60240"/>
    </ligand>
</feature>
<comment type="similarity">
    <text evidence="7 13">Belongs to the ribulose-phosphate 3-epimerase family.</text>
</comment>
<evidence type="ECO:0000256" key="11">
    <source>
        <dbReference type="ARBA" id="ARBA00022833"/>
    </source>
</evidence>
<feature type="binding site" evidence="15">
    <location>
        <position position="70"/>
    </location>
    <ligand>
        <name>a divalent metal cation</name>
        <dbReference type="ChEBI" id="CHEBI:60240"/>
    </ligand>
</feature>
<accession>A0A1V9YLY0</accession>
<dbReference type="InterPro" id="IPR011060">
    <property type="entry name" value="RibuloseP-bd_barrel"/>
</dbReference>
<evidence type="ECO:0000256" key="4">
    <source>
        <dbReference type="ARBA" id="ARBA00001947"/>
    </source>
</evidence>
<dbReference type="EC" id="5.1.3.1" evidence="8 13"/>
<protein>
    <recommendedName>
        <fullName evidence="9 13">Ribulose-phosphate 3-epimerase</fullName>
        <ecNumber evidence="8 13">5.1.3.1</ecNumber>
    </recommendedName>
</protein>
<keyword evidence="10 15" id="KW-0479">Metal-binding</keyword>
<dbReference type="NCBIfam" id="TIGR01163">
    <property type="entry name" value="rpe"/>
    <property type="match status" value="1"/>
</dbReference>
<dbReference type="OrthoDB" id="1927044at2759"/>
<evidence type="ECO:0000256" key="13">
    <source>
        <dbReference type="PIRNR" id="PIRNR001461"/>
    </source>
</evidence>
<evidence type="ECO:0000256" key="3">
    <source>
        <dbReference type="ARBA" id="ARBA00001941"/>
    </source>
</evidence>
<dbReference type="GO" id="GO:0006098">
    <property type="term" value="P:pentose-phosphate shunt"/>
    <property type="evidence" value="ECO:0007669"/>
    <property type="project" value="InterPro"/>
</dbReference>
<evidence type="ECO:0000313" key="18">
    <source>
        <dbReference type="Proteomes" id="UP000243579"/>
    </source>
</evidence>
<evidence type="ECO:0000256" key="6">
    <source>
        <dbReference type="ARBA" id="ARBA00005016"/>
    </source>
</evidence>
<organism evidence="17 18">
    <name type="scientific">Achlya hypogyna</name>
    <name type="common">Oomycete</name>
    <name type="synonym">Protoachlya hypogyna</name>
    <dbReference type="NCBI Taxonomy" id="1202772"/>
    <lineage>
        <taxon>Eukaryota</taxon>
        <taxon>Sar</taxon>
        <taxon>Stramenopiles</taxon>
        <taxon>Oomycota</taxon>
        <taxon>Saprolegniomycetes</taxon>
        <taxon>Saprolegniales</taxon>
        <taxon>Achlyaceae</taxon>
        <taxon>Achlya</taxon>
    </lineage>
</organism>
<comment type="cofactor">
    <cofactor evidence="4">
        <name>Zn(2+)</name>
        <dbReference type="ChEBI" id="CHEBI:29105"/>
    </cofactor>
</comment>
<dbReference type="Gene3D" id="3.20.20.70">
    <property type="entry name" value="Aldolase class I"/>
    <property type="match status" value="1"/>
</dbReference>
<proteinExistence type="inferred from homology"/>
<evidence type="ECO:0000256" key="7">
    <source>
        <dbReference type="ARBA" id="ARBA00009541"/>
    </source>
</evidence>
<dbReference type="PROSITE" id="PS01085">
    <property type="entry name" value="RIBUL_P_3_EPIMER_1"/>
    <property type="match status" value="1"/>
</dbReference>
<dbReference type="STRING" id="1202772.A0A1V9YLY0"/>
<feature type="binding site" evidence="16">
    <location>
        <begin position="146"/>
        <end position="149"/>
    </location>
    <ligand>
        <name>substrate</name>
    </ligand>
</feature>
<dbReference type="HAMAP" id="MF_02227">
    <property type="entry name" value="RPE"/>
    <property type="match status" value="1"/>
</dbReference>
<dbReference type="GO" id="GO:0004750">
    <property type="term" value="F:D-ribulose-phosphate 3-epimerase activity"/>
    <property type="evidence" value="ECO:0007669"/>
    <property type="project" value="UniProtKB-EC"/>
</dbReference>
<evidence type="ECO:0000256" key="15">
    <source>
        <dbReference type="PIRSR" id="PIRSR001461-2"/>
    </source>
</evidence>
<name>A0A1V9YLY0_ACHHY</name>
<keyword evidence="15" id="KW-0170">Cobalt</keyword>
<comment type="cofactor">
    <cofactor evidence="5">
        <name>Fe(2+)</name>
        <dbReference type="ChEBI" id="CHEBI:29033"/>
    </cofactor>
</comment>
<dbReference type="SUPFAM" id="SSF51366">
    <property type="entry name" value="Ribulose-phoshate binding barrel"/>
    <property type="match status" value="1"/>
</dbReference>
<feature type="binding site" evidence="15">
    <location>
        <position position="37"/>
    </location>
    <ligand>
        <name>a divalent metal cation</name>
        <dbReference type="ChEBI" id="CHEBI:60240"/>
    </ligand>
</feature>
<evidence type="ECO:0000313" key="17">
    <source>
        <dbReference type="EMBL" id="OQR86718.1"/>
    </source>
</evidence>
<feature type="binding site" evidence="16">
    <location>
        <position position="70"/>
    </location>
    <ligand>
        <name>substrate</name>
    </ligand>
</feature>
<dbReference type="PIRSF" id="PIRSF001461">
    <property type="entry name" value="RPE"/>
    <property type="match status" value="1"/>
</dbReference>
<keyword evidence="15" id="KW-0464">Manganese</keyword>
<evidence type="ECO:0000256" key="2">
    <source>
        <dbReference type="ARBA" id="ARBA00001936"/>
    </source>
</evidence>
<dbReference type="Pfam" id="PF00834">
    <property type="entry name" value="Ribul_P_3_epim"/>
    <property type="match status" value="1"/>
</dbReference>
<feature type="binding site" evidence="15">
    <location>
        <position position="39"/>
    </location>
    <ligand>
        <name>a divalent metal cation</name>
        <dbReference type="ChEBI" id="CHEBI:60240"/>
    </ligand>
</feature>
<feature type="binding site" evidence="16">
    <location>
        <position position="177"/>
    </location>
    <ligand>
        <name>substrate</name>
    </ligand>
</feature>
<reference evidence="17 18" key="1">
    <citation type="journal article" date="2014" name="Genome Biol. Evol.">
        <title>The secreted proteins of Achlya hypogyna and Thraustotheca clavata identify the ancestral oomycete secretome and reveal gene acquisitions by horizontal gene transfer.</title>
        <authorList>
            <person name="Misner I."/>
            <person name="Blouin N."/>
            <person name="Leonard G."/>
            <person name="Richards T.A."/>
            <person name="Lane C.E."/>
        </authorList>
    </citation>
    <scope>NUCLEOTIDE SEQUENCE [LARGE SCALE GENOMIC DNA]</scope>
    <source>
        <strain evidence="17 18">ATCC 48635</strain>
    </source>
</reference>
<keyword evidence="11 15" id="KW-0862">Zinc</keyword>
<comment type="cofactor">
    <cofactor evidence="15">
        <name>a divalent metal cation</name>
        <dbReference type="ChEBI" id="CHEBI:60240"/>
    </cofactor>
    <text evidence="15">Binds 1 divalent metal cation per subunit.</text>
</comment>
<feature type="binding site" evidence="16">
    <location>
        <begin position="197"/>
        <end position="198"/>
    </location>
    <ligand>
        <name>substrate</name>
    </ligand>
</feature>
<comment type="cofactor">
    <cofactor evidence="2">
        <name>Mn(2+)</name>
        <dbReference type="ChEBI" id="CHEBI:29035"/>
    </cofactor>
</comment>
<dbReference type="InterPro" id="IPR013785">
    <property type="entry name" value="Aldolase_TIM"/>
</dbReference>
<dbReference type="FunFam" id="3.20.20.70:FF:000074">
    <property type="entry name" value="Ribulose-phosphate 3-epimerase"/>
    <property type="match status" value="1"/>
</dbReference>
<comment type="catalytic activity">
    <reaction evidence="1 13">
        <text>D-ribulose 5-phosphate = D-xylulose 5-phosphate</text>
        <dbReference type="Rhea" id="RHEA:13677"/>
        <dbReference type="ChEBI" id="CHEBI:57737"/>
        <dbReference type="ChEBI" id="CHEBI:58121"/>
        <dbReference type="EC" id="5.1.3.1"/>
    </reaction>
</comment>